<evidence type="ECO:0000256" key="7">
    <source>
        <dbReference type="ARBA" id="ARBA00023288"/>
    </source>
</evidence>
<gene>
    <name evidence="10" type="ORF">FN960_15965</name>
</gene>
<accession>A0A553ZVC2</accession>
<organism evidence="10 11">
    <name type="scientific">Alkalicoccobacillus porphyridii</name>
    <dbReference type="NCBI Taxonomy" id="2597270"/>
    <lineage>
        <taxon>Bacteria</taxon>
        <taxon>Bacillati</taxon>
        <taxon>Bacillota</taxon>
        <taxon>Bacilli</taxon>
        <taxon>Bacillales</taxon>
        <taxon>Bacillaceae</taxon>
        <taxon>Alkalicoccobacillus</taxon>
    </lineage>
</organism>
<comment type="caution">
    <text evidence="10">The sequence shown here is derived from an EMBL/GenBank/DDBJ whole genome shotgun (WGS) entry which is preliminary data.</text>
</comment>
<evidence type="ECO:0000256" key="1">
    <source>
        <dbReference type="ARBA" id="ARBA00004635"/>
    </source>
</evidence>
<evidence type="ECO:0000259" key="9">
    <source>
        <dbReference type="Pfam" id="PF25198"/>
    </source>
</evidence>
<dbReference type="NCBIfam" id="TIGR02887">
    <property type="entry name" value="spore_ger_x_C"/>
    <property type="match status" value="1"/>
</dbReference>
<dbReference type="Proteomes" id="UP000318521">
    <property type="component" value="Unassembled WGS sequence"/>
</dbReference>
<dbReference type="AlphaFoldDB" id="A0A553ZVC2"/>
<reference evidence="10 11" key="1">
    <citation type="submission" date="2019-07" db="EMBL/GenBank/DDBJ databases">
        <authorList>
            <person name="Park Y.J."/>
            <person name="Jeong S.E."/>
            <person name="Jung H.S."/>
        </authorList>
    </citation>
    <scope>NUCLEOTIDE SEQUENCE [LARGE SCALE GENOMIC DNA]</scope>
    <source>
        <strain evidence="11">P16(2019)</strain>
    </source>
</reference>
<protein>
    <submittedName>
        <fullName evidence="10">Ger(X)C family spore germination protein</fullName>
    </submittedName>
</protein>
<dbReference type="GO" id="GO:0016020">
    <property type="term" value="C:membrane"/>
    <property type="evidence" value="ECO:0007669"/>
    <property type="project" value="UniProtKB-SubCell"/>
</dbReference>
<evidence type="ECO:0000313" key="11">
    <source>
        <dbReference type="Proteomes" id="UP000318521"/>
    </source>
</evidence>
<dbReference type="PANTHER" id="PTHR35789:SF1">
    <property type="entry name" value="SPORE GERMINATION PROTEIN B3"/>
    <property type="match status" value="1"/>
</dbReference>
<keyword evidence="3" id="KW-0309">Germination</keyword>
<evidence type="ECO:0000256" key="5">
    <source>
        <dbReference type="ARBA" id="ARBA00023136"/>
    </source>
</evidence>
<evidence type="ECO:0000259" key="8">
    <source>
        <dbReference type="Pfam" id="PF05504"/>
    </source>
</evidence>
<dbReference type="PROSITE" id="PS51257">
    <property type="entry name" value="PROKAR_LIPOPROTEIN"/>
    <property type="match status" value="1"/>
</dbReference>
<sequence>MPSYLKGGRLVNIRKQILGCLFLTVFLSGCWDEQLLKDVALINSQAFDLDSDHGLIQMTIAVVSGNSNEKIPTTTTIIAAEGNSVRDARTELDKKIGSELFASKNQVTLFSKKLAKKDIYAVLDGNYRSPLSALTARLAVVEEQAGEALHVQTENKPLISDYLQDVLMSAEETGSIPVVSLQNTLSVLYDNDQDLILPTVEVLENHSGIKLTGSALFNGRRMTGEINSDETIMLLLLDGSANGEHRMTKKVHSMGYDDLYDFITVDVEKLDRNFTLTKNDQGQFEAQIDLILKLDANEYPADHLYKESIVKKVNTELSEQFTKQANEVLKKIQEANCDYLAIGRQVRAFYYEDWQQLDWNEAYPTIKFKANVTAEIIYHGIIN</sequence>
<dbReference type="InterPro" id="IPR057336">
    <property type="entry name" value="GerAC_N"/>
</dbReference>
<keyword evidence="7" id="KW-0449">Lipoprotein</keyword>
<dbReference type="EMBL" id="VLXZ01000011">
    <property type="protein sequence ID" value="TSB45431.1"/>
    <property type="molecule type" value="Genomic_DNA"/>
</dbReference>
<name>A0A553ZVC2_9BACI</name>
<proteinExistence type="inferred from homology"/>
<dbReference type="Pfam" id="PF05504">
    <property type="entry name" value="Spore_GerAC"/>
    <property type="match status" value="1"/>
</dbReference>
<dbReference type="Gene3D" id="3.30.300.210">
    <property type="entry name" value="Nutrient germinant receptor protein C, domain 3"/>
    <property type="match status" value="1"/>
</dbReference>
<keyword evidence="11" id="KW-1185">Reference proteome</keyword>
<evidence type="ECO:0000313" key="10">
    <source>
        <dbReference type="EMBL" id="TSB45431.1"/>
    </source>
</evidence>
<feature type="domain" description="Spore germination GerAC-like C-terminal" evidence="8">
    <location>
        <begin position="212"/>
        <end position="380"/>
    </location>
</feature>
<dbReference type="InterPro" id="IPR038501">
    <property type="entry name" value="Spore_GerAC_C_sf"/>
</dbReference>
<dbReference type="GO" id="GO:0009847">
    <property type="term" value="P:spore germination"/>
    <property type="evidence" value="ECO:0007669"/>
    <property type="project" value="InterPro"/>
</dbReference>
<evidence type="ECO:0000256" key="3">
    <source>
        <dbReference type="ARBA" id="ARBA00022544"/>
    </source>
</evidence>
<evidence type="ECO:0000256" key="6">
    <source>
        <dbReference type="ARBA" id="ARBA00023139"/>
    </source>
</evidence>
<dbReference type="InterPro" id="IPR046953">
    <property type="entry name" value="Spore_GerAC-like_C"/>
</dbReference>
<keyword evidence="5" id="KW-0472">Membrane</keyword>
<keyword evidence="6" id="KW-0564">Palmitate</keyword>
<dbReference type="OrthoDB" id="2370124at2"/>
<feature type="domain" description="Spore germination protein N-terminal" evidence="9">
    <location>
        <begin position="32"/>
        <end position="201"/>
    </location>
</feature>
<dbReference type="Pfam" id="PF25198">
    <property type="entry name" value="Spore_GerAC_N"/>
    <property type="match status" value="1"/>
</dbReference>
<dbReference type="PANTHER" id="PTHR35789">
    <property type="entry name" value="SPORE GERMINATION PROTEIN B3"/>
    <property type="match status" value="1"/>
</dbReference>
<evidence type="ECO:0000256" key="4">
    <source>
        <dbReference type="ARBA" id="ARBA00022729"/>
    </source>
</evidence>
<comment type="subcellular location">
    <subcellularLocation>
        <location evidence="1">Membrane</location>
        <topology evidence="1">Lipid-anchor</topology>
    </subcellularLocation>
</comment>
<keyword evidence="4" id="KW-0732">Signal</keyword>
<comment type="similarity">
    <text evidence="2">Belongs to the GerABKC lipoprotein family.</text>
</comment>
<dbReference type="InterPro" id="IPR008844">
    <property type="entry name" value="Spore_GerAC-like"/>
</dbReference>
<evidence type="ECO:0000256" key="2">
    <source>
        <dbReference type="ARBA" id="ARBA00007886"/>
    </source>
</evidence>